<keyword evidence="2" id="KW-1185">Reference proteome</keyword>
<name>A0ABV0KUE3_9GAMM</name>
<evidence type="ECO:0000313" key="1">
    <source>
        <dbReference type="EMBL" id="MEP7727817.1"/>
    </source>
</evidence>
<protein>
    <submittedName>
        <fullName evidence="1">Uncharacterized protein</fullName>
    </submittedName>
</protein>
<reference evidence="1 2" key="1">
    <citation type="submission" date="2024-05" db="EMBL/GenBank/DDBJ databases">
        <authorList>
            <person name="Busch G.E."/>
            <person name="Sharma I."/>
        </authorList>
    </citation>
    <scope>NUCLEOTIDE SEQUENCE [LARGE SCALE GENOMIC DNA]</scope>
    <source>
        <strain evidence="1 2">23GB23</strain>
    </source>
</reference>
<dbReference type="RefSeq" id="WP_348575748.1">
    <property type="nucleotide sequence ID" value="NZ_JBDYKN010000001.1"/>
</dbReference>
<accession>A0ABV0KUE3</accession>
<evidence type="ECO:0000313" key="2">
    <source>
        <dbReference type="Proteomes" id="UP001471651"/>
    </source>
</evidence>
<dbReference type="EMBL" id="JBDYKN010000001">
    <property type="protein sequence ID" value="MEP7727817.1"/>
    <property type="molecule type" value="Genomic_DNA"/>
</dbReference>
<proteinExistence type="predicted"/>
<organism evidence="1 2">
    <name type="scientific">Marinomonas primoryensis</name>
    <dbReference type="NCBI Taxonomy" id="178399"/>
    <lineage>
        <taxon>Bacteria</taxon>
        <taxon>Pseudomonadati</taxon>
        <taxon>Pseudomonadota</taxon>
        <taxon>Gammaproteobacteria</taxon>
        <taxon>Oceanospirillales</taxon>
        <taxon>Oceanospirillaceae</taxon>
        <taxon>Marinomonas</taxon>
    </lineage>
</organism>
<comment type="caution">
    <text evidence="1">The sequence shown here is derived from an EMBL/GenBank/DDBJ whole genome shotgun (WGS) entry which is preliminary data.</text>
</comment>
<gene>
    <name evidence="1" type="ORF">ABKW32_00010</name>
</gene>
<sequence>MEGGHGEAGFPIGQGVGPYGGEFRKQGFGGDGWPFGEFGTLAFFAFVDDVVKGAAGSRGVDVELDSTGIVEVTLVGFEGRSDGCVGDLGGAFAHAVAFRSASLSRAASSLCSLSRKRLRPSATLLEKVFSLGVAWAGPRRSSAANMGKVAAMRALVSGLPLMVLRPSANTAASRQSRCMGDRSLNSHAWPLSLTDKARIWRIMAALLSPPPLKLCVTPVSMDSQIRPVLPTPDQPASAVLAMR</sequence>
<dbReference type="Proteomes" id="UP001471651">
    <property type="component" value="Unassembled WGS sequence"/>
</dbReference>